<dbReference type="Pfam" id="PF14040">
    <property type="entry name" value="DNase_NucA_NucB"/>
    <property type="match status" value="1"/>
</dbReference>
<evidence type="ECO:0000313" key="2">
    <source>
        <dbReference type="EMBL" id="SDK20203.1"/>
    </source>
</evidence>
<dbReference type="STRING" id="633440.SAMN05421869_114221"/>
<accession>A0A1G8ZYP7</accession>
<dbReference type="InterPro" id="IPR029476">
    <property type="entry name" value="DNase_NucA_NucB"/>
</dbReference>
<evidence type="ECO:0000259" key="1">
    <source>
        <dbReference type="Pfam" id="PF14040"/>
    </source>
</evidence>
<dbReference type="AlphaFoldDB" id="A0A1G8ZYP7"/>
<evidence type="ECO:0000313" key="3">
    <source>
        <dbReference type="Proteomes" id="UP000199202"/>
    </source>
</evidence>
<dbReference type="EMBL" id="FNDJ01000014">
    <property type="protein sequence ID" value="SDK20203.1"/>
    <property type="molecule type" value="Genomic_DNA"/>
</dbReference>
<keyword evidence="3" id="KW-1185">Reference proteome</keyword>
<reference evidence="2 3" key="1">
    <citation type="submission" date="2016-10" db="EMBL/GenBank/DDBJ databases">
        <authorList>
            <person name="de Groot N.N."/>
        </authorList>
    </citation>
    <scope>NUCLEOTIDE SEQUENCE [LARGE SCALE GENOMIC DNA]</scope>
    <source>
        <strain evidence="2 3">CGMCC 4.6533</strain>
    </source>
</reference>
<protein>
    <submittedName>
        <fullName evidence="2">Deoxyribonuclease NucA/NucB</fullName>
    </submittedName>
</protein>
<gene>
    <name evidence="2" type="ORF">SAMN05421869_114221</name>
</gene>
<dbReference type="Proteomes" id="UP000199202">
    <property type="component" value="Unassembled WGS sequence"/>
</dbReference>
<proteinExistence type="predicted"/>
<feature type="domain" description="Deoxyribonuclease NucA/NucB" evidence="1">
    <location>
        <begin position="52"/>
        <end position="127"/>
    </location>
</feature>
<sequence length="131" mass="14681">MGWGLNGVRDLRYVSDGYYTTLFSVTVPGERYGWGNWLRRVKYSADIPGSRGITDAACRIEFTAAEREGKQCDEFPFASAEQGASNAKPKNNFSVLPINAPQNNAHGNVLGAWYQNNRVIQSDRFYIHLSD</sequence>
<organism evidence="2 3">
    <name type="scientific">Nonomuraea jiangxiensis</name>
    <dbReference type="NCBI Taxonomy" id="633440"/>
    <lineage>
        <taxon>Bacteria</taxon>
        <taxon>Bacillati</taxon>
        <taxon>Actinomycetota</taxon>
        <taxon>Actinomycetes</taxon>
        <taxon>Streptosporangiales</taxon>
        <taxon>Streptosporangiaceae</taxon>
        <taxon>Nonomuraea</taxon>
    </lineage>
</organism>
<name>A0A1G8ZYP7_9ACTN</name>
<dbReference type="OrthoDB" id="2751008at2"/>